<reference evidence="1 2" key="1">
    <citation type="journal article" date="2019" name="ISME J.">
        <title>Isolation and characterization of a thermophilic sulfur- and iron-reducing thaumarchaeote from a terrestrial acidic hot spring.</title>
        <authorList>
            <person name="Kato S."/>
            <person name="Itoh T."/>
            <person name="Yuki M."/>
            <person name="Nagamori M."/>
            <person name="Ohnishi M."/>
            <person name="Uematsu K."/>
            <person name="Suzuki K."/>
            <person name="Takashina T."/>
            <person name="Ohkuma M."/>
        </authorList>
    </citation>
    <scope>NUCLEOTIDE SEQUENCE [LARGE SCALE GENOMIC DNA]</scope>
    <source>
        <strain evidence="1 2">NAS-02</strain>
    </source>
</reference>
<name>A0A4V0P1E4_9ARCH</name>
<dbReference type="KEGG" id="ccai:NAS2_0014"/>
<gene>
    <name evidence="1" type="ORF">NAS2_0014</name>
</gene>
<organism evidence="1 2">
    <name type="scientific">Conexivisphaera calida</name>
    <dbReference type="NCBI Taxonomy" id="1874277"/>
    <lineage>
        <taxon>Archaea</taxon>
        <taxon>Nitrososphaerota</taxon>
        <taxon>Conexivisphaeria</taxon>
        <taxon>Conexivisphaerales</taxon>
        <taxon>Conexivisphaeraceae</taxon>
        <taxon>Conexivisphaera</taxon>
    </lineage>
</organism>
<proteinExistence type="predicted"/>
<dbReference type="AlphaFoldDB" id="A0A4V0P1E4"/>
<sequence>MRAYVQDALLPIYRFSLGILDYRALLERELEGVYVIDALEGPHADAVAGGGRDLPGGSGRLHARLLGLNYDFDSFLSDIRSGNPRVQRVHFTWSPFLGFLSSVVDAIRSCVLPRFPDLQARESSAAFHVTNSTELVEALAGFFESYVNASPAHDRVAFFIWSLRKNHPELLRAAYPDLDPGSLSETLGLSEFTWAPGVHLVGYPEYDRLTLYNMYGPSAHHGLLRRFLDGGVCRSLGGAISLMIDALWLYSSYSPDVPILREYLDDLEDPASKYFGLIEKHVQDFPCNSGDLRGSVVRFQGSILGLSELLWGPGGLLQFYGLREYFLFRGPHGDRILCLNRRSIAR</sequence>
<protein>
    <submittedName>
        <fullName evidence="1">Uncharacterized protein</fullName>
    </submittedName>
</protein>
<evidence type="ECO:0000313" key="1">
    <source>
        <dbReference type="EMBL" id="BBE41430.1"/>
    </source>
</evidence>
<dbReference type="EMBL" id="AP018732">
    <property type="protein sequence ID" value="BBE41430.1"/>
    <property type="molecule type" value="Genomic_DNA"/>
</dbReference>
<accession>A0A4V0P1E4</accession>
<evidence type="ECO:0000313" key="2">
    <source>
        <dbReference type="Proteomes" id="UP000509448"/>
    </source>
</evidence>
<keyword evidence="2" id="KW-1185">Reference proteome</keyword>
<dbReference type="Proteomes" id="UP000509448">
    <property type="component" value="Chromosome"/>
</dbReference>